<keyword evidence="3" id="KW-1185">Reference proteome</keyword>
<dbReference type="EMBL" id="JBAMMX010000007">
    <property type="protein sequence ID" value="KAK6936747.1"/>
    <property type="molecule type" value="Genomic_DNA"/>
</dbReference>
<gene>
    <name evidence="2" type="ORF">RJ641_033777</name>
</gene>
<dbReference type="PANTHER" id="PTHR33287">
    <property type="entry name" value="OS03G0453550 PROTEIN"/>
    <property type="match status" value="1"/>
</dbReference>
<reference evidence="2 3" key="1">
    <citation type="submission" date="2023-12" db="EMBL/GenBank/DDBJ databases">
        <title>A high-quality genome assembly for Dillenia turbinata (Dilleniales).</title>
        <authorList>
            <person name="Chanderbali A."/>
        </authorList>
    </citation>
    <scope>NUCLEOTIDE SEQUENCE [LARGE SCALE GENOMIC DNA]</scope>
    <source>
        <strain evidence="2">LSX21</strain>
        <tissue evidence="2">Leaf</tissue>
    </source>
</reference>
<protein>
    <submittedName>
        <fullName evidence="2">Uncharacterized protein</fullName>
    </submittedName>
</protein>
<keyword evidence="1" id="KW-0812">Transmembrane</keyword>
<comment type="caution">
    <text evidence="2">The sequence shown here is derived from an EMBL/GenBank/DDBJ whole genome shotgun (WGS) entry which is preliminary data.</text>
</comment>
<organism evidence="2 3">
    <name type="scientific">Dillenia turbinata</name>
    <dbReference type="NCBI Taxonomy" id="194707"/>
    <lineage>
        <taxon>Eukaryota</taxon>
        <taxon>Viridiplantae</taxon>
        <taxon>Streptophyta</taxon>
        <taxon>Embryophyta</taxon>
        <taxon>Tracheophyta</taxon>
        <taxon>Spermatophyta</taxon>
        <taxon>Magnoliopsida</taxon>
        <taxon>eudicotyledons</taxon>
        <taxon>Gunneridae</taxon>
        <taxon>Pentapetalae</taxon>
        <taxon>Dilleniales</taxon>
        <taxon>Dilleniaceae</taxon>
        <taxon>Dillenia</taxon>
    </lineage>
</organism>
<evidence type="ECO:0000313" key="2">
    <source>
        <dbReference type="EMBL" id="KAK6936747.1"/>
    </source>
</evidence>
<accession>A0AAN8W0A3</accession>
<feature type="transmembrane region" description="Helical" evidence="1">
    <location>
        <begin position="165"/>
        <end position="186"/>
    </location>
</feature>
<keyword evidence="1" id="KW-1133">Transmembrane helix</keyword>
<dbReference type="Proteomes" id="UP001370490">
    <property type="component" value="Unassembled WGS sequence"/>
</dbReference>
<feature type="transmembrane region" description="Helical" evidence="1">
    <location>
        <begin position="32"/>
        <end position="53"/>
    </location>
</feature>
<dbReference type="PANTHER" id="PTHR33287:SF8">
    <property type="entry name" value="TRANSMEMBRANE PROTEIN 188"/>
    <property type="match status" value="1"/>
</dbReference>
<dbReference type="AlphaFoldDB" id="A0AAN8W0A3"/>
<feature type="transmembrane region" description="Helical" evidence="1">
    <location>
        <begin position="65"/>
        <end position="88"/>
    </location>
</feature>
<evidence type="ECO:0000313" key="3">
    <source>
        <dbReference type="Proteomes" id="UP001370490"/>
    </source>
</evidence>
<proteinExistence type="predicted"/>
<sequence length="215" mass="24755">MEIKQMLRECHSEINYLITIQQEKISFLEAGAFHLMIIYLVFEAVIFYAISHASAICYLVSETLILYSISQSSTLSSLTSKTLILYLISHSSPFRFENRWWIPFTLSLFASSLFFPAFFDAVVQLCRNQRLLDSYRSKQYKIYRKICPIGDEGDPPESELLGLQVRAGITISALIVFTGIMLYACISNRHDGDDKVEVLLELIMGHWSLKRFSRK</sequence>
<feature type="transmembrane region" description="Helical" evidence="1">
    <location>
        <begin position="100"/>
        <end position="119"/>
    </location>
</feature>
<evidence type="ECO:0000256" key="1">
    <source>
        <dbReference type="SAM" id="Phobius"/>
    </source>
</evidence>
<keyword evidence="1" id="KW-0472">Membrane</keyword>
<name>A0AAN8W0A3_9MAGN</name>